<feature type="transmembrane region" description="Helical" evidence="1">
    <location>
        <begin position="20"/>
        <end position="38"/>
    </location>
</feature>
<reference evidence="2 3" key="1">
    <citation type="submission" date="2011-07" db="EMBL/GenBank/DDBJ databases">
        <authorList>
            <person name="Coyne R."/>
            <person name="Brami D."/>
            <person name="Johnson J."/>
            <person name="Hostetler J."/>
            <person name="Hannick L."/>
            <person name="Clark T."/>
            <person name="Cassidy-Hanley D."/>
            <person name="Inman J."/>
        </authorList>
    </citation>
    <scope>NUCLEOTIDE SEQUENCE [LARGE SCALE GENOMIC DNA]</scope>
    <source>
        <strain evidence="2 3">G5</strain>
    </source>
</reference>
<dbReference type="AlphaFoldDB" id="G0R185"/>
<keyword evidence="1" id="KW-0472">Membrane</keyword>
<keyword evidence="3" id="KW-1185">Reference proteome</keyword>
<accession>G0R185</accession>
<keyword evidence="1" id="KW-1133">Transmembrane helix</keyword>
<dbReference type="InParanoid" id="G0R185"/>
<dbReference type="RefSeq" id="XP_004030006.1">
    <property type="nucleotide sequence ID" value="XM_004029958.1"/>
</dbReference>
<proteinExistence type="predicted"/>
<gene>
    <name evidence="2" type="ORF">IMG5_169060</name>
</gene>
<evidence type="ECO:0000256" key="1">
    <source>
        <dbReference type="SAM" id="Phobius"/>
    </source>
</evidence>
<evidence type="ECO:0008006" key="4">
    <source>
        <dbReference type="Google" id="ProtNLM"/>
    </source>
</evidence>
<protein>
    <recommendedName>
        <fullName evidence="4">Transmembrane protein</fullName>
    </recommendedName>
</protein>
<sequence>MIKKNVLICKKISHFQFRKINRFLEFIQVMIIIQLMNLKNIQMLNFKISIKKIIKKMSINGNQKYTGIYYHKIKITQLILLLKNKFFQTSFLKFILNQEIKPFKANKEEQILTFLSGVSKINKIVKEQQ</sequence>
<evidence type="ECO:0000313" key="3">
    <source>
        <dbReference type="Proteomes" id="UP000008983"/>
    </source>
</evidence>
<name>G0R185_ICHMU</name>
<evidence type="ECO:0000313" key="2">
    <source>
        <dbReference type="EMBL" id="EGR28770.1"/>
    </source>
</evidence>
<dbReference type="EMBL" id="GL984211">
    <property type="protein sequence ID" value="EGR28770.1"/>
    <property type="molecule type" value="Genomic_DNA"/>
</dbReference>
<organism evidence="2 3">
    <name type="scientific">Ichthyophthirius multifiliis</name>
    <name type="common">White spot disease agent</name>
    <name type="synonym">Ich</name>
    <dbReference type="NCBI Taxonomy" id="5932"/>
    <lineage>
        <taxon>Eukaryota</taxon>
        <taxon>Sar</taxon>
        <taxon>Alveolata</taxon>
        <taxon>Ciliophora</taxon>
        <taxon>Intramacronucleata</taxon>
        <taxon>Oligohymenophorea</taxon>
        <taxon>Hymenostomatida</taxon>
        <taxon>Ophryoglenina</taxon>
        <taxon>Ichthyophthirius</taxon>
    </lineage>
</organism>
<dbReference type="Proteomes" id="UP000008983">
    <property type="component" value="Unassembled WGS sequence"/>
</dbReference>
<dbReference type="GeneID" id="14904858"/>
<keyword evidence="1" id="KW-0812">Transmembrane</keyword>